<dbReference type="InterPro" id="IPR036390">
    <property type="entry name" value="WH_DNA-bd_sf"/>
</dbReference>
<dbReference type="PROSITE" id="PS50949">
    <property type="entry name" value="HTH_GNTR"/>
    <property type="match status" value="1"/>
</dbReference>
<dbReference type="InterPro" id="IPR000524">
    <property type="entry name" value="Tscrpt_reg_HTH_GntR"/>
</dbReference>
<evidence type="ECO:0000256" key="2">
    <source>
        <dbReference type="ARBA" id="ARBA00023125"/>
    </source>
</evidence>
<comment type="caution">
    <text evidence="5">The sequence shown here is derived from an EMBL/GenBank/DDBJ whole genome shotgun (WGS) entry which is preliminary data.</text>
</comment>
<dbReference type="InterPro" id="IPR036388">
    <property type="entry name" value="WH-like_DNA-bd_sf"/>
</dbReference>
<accession>A0ABU0J9X3</accession>
<evidence type="ECO:0000256" key="3">
    <source>
        <dbReference type="ARBA" id="ARBA00023163"/>
    </source>
</evidence>
<dbReference type="SUPFAM" id="SSF46785">
    <property type="entry name" value="Winged helix' DNA-binding domain"/>
    <property type="match status" value="1"/>
</dbReference>
<dbReference type="PANTHER" id="PTHR43537">
    <property type="entry name" value="TRANSCRIPTIONAL REGULATOR, GNTR FAMILY"/>
    <property type="match status" value="1"/>
</dbReference>
<organism evidence="5 6">
    <name type="scientific">Labrys wisconsinensis</name>
    <dbReference type="NCBI Taxonomy" id="425677"/>
    <lineage>
        <taxon>Bacteria</taxon>
        <taxon>Pseudomonadati</taxon>
        <taxon>Pseudomonadota</taxon>
        <taxon>Alphaproteobacteria</taxon>
        <taxon>Hyphomicrobiales</taxon>
        <taxon>Xanthobacteraceae</taxon>
        <taxon>Labrys</taxon>
    </lineage>
</organism>
<keyword evidence="1" id="KW-0805">Transcription regulation</keyword>
<dbReference type="RefSeq" id="WP_307275579.1">
    <property type="nucleotide sequence ID" value="NZ_JAUSVX010000007.1"/>
</dbReference>
<dbReference type="GO" id="GO:0003677">
    <property type="term" value="F:DNA binding"/>
    <property type="evidence" value="ECO:0007669"/>
    <property type="project" value="UniProtKB-KW"/>
</dbReference>
<sequence>MDNHLLRDPGKSDHVYSALKRLVTNGRFRPGEKLGIRKLADDLGVSTTPVREGLIRLALEEFILTFPSEGFFTKPFDVEEAKADLELVFMIEKYGIEANIAHFTLDGLRNPLNEISGDPGNDISKLVLFLEQLTRRLSGLSGNEKATRVADRTNERLHYIRLVELERPANRHEILTSTGQLIEQLLKRCSDEAVALLHHALERQVRCLPEIVNEANGRALKASPQVA</sequence>
<gene>
    <name evidence="5" type="ORF">QO011_004071</name>
</gene>
<keyword evidence="2 5" id="KW-0238">DNA-binding</keyword>
<feature type="domain" description="HTH gntR-type" evidence="4">
    <location>
        <begin position="9"/>
        <end position="76"/>
    </location>
</feature>
<dbReference type="Gene3D" id="1.10.10.10">
    <property type="entry name" value="Winged helix-like DNA-binding domain superfamily/Winged helix DNA-binding domain"/>
    <property type="match status" value="1"/>
</dbReference>
<evidence type="ECO:0000256" key="1">
    <source>
        <dbReference type="ARBA" id="ARBA00023015"/>
    </source>
</evidence>
<dbReference type="SMART" id="SM00345">
    <property type="entry name" value="HTH_GNTR"/>
    <property type="match status" value="1"/>
</dbReference>
<dbReference type="Proteomes" id="UP001242480">
    <property type="component" value="Unassembled WGS sequence"/>
</dbReference>
<protein>
    <submittedName>
        <fullName evidence="5">DNA-binding GntR family transcriptional regulator</fullName>
    </submittedName>
</protein>
<dbReference type="Pfam" id="PF00392">
    <property type="entry name" value="GntR"/>
    <property type="match status" value="1"/>
</dbReference>
<name>A0ABU0J9X3_9HYPH</name>
<reference evidence="5 6" key="1">
    <citation type="submission" date="2023-07" db="EMBL/GenBank/DDBJ databases">
        <title>Genomic Encyclopedia of Type Strains, Phase IV (KMG-IV): sequencing the most valuable type-strain genomes for metagenomic binning, comparative biology and taxonomic classification.</title>
        <authorList>
            <person name="Goeker M."/>
        </authorList>
    </citation>
    <scope>NUCLEOTIDE SEQUENCE [LARGE SCALE GENOMIC DNA]</scope>
    <source>
        <strain evidence="5 6">DSM 19619</strain>
    </source>
</reference>
<evidence type="ECO:0000259" key="4">
    <source>
        <dbReference type="PROSITE" id="PS50949"/>
    </source>
</evidence>
<keyword evidence="3" id="KW-0804">Transcription</keyword>
<proteinExistence type="predicted"/>
<keyword evidence="6" id="KW-1185">Reference proteome</keyword>
<evidence type="ECO:0000313" key="5">
    <source>
        <dbReference type="EMBL" id="MDQ0471052.1"/>
    </source>
</evidence>
<dbReference type="PANTHER" id="PTHR43537:SF5">
    <property type="entry name" value="UXU OPERON TRANSCRIPTIONAL REGULATOR"/>
    <property type="match status" value="1"/>
</dbReference>
<evidence type="ECO:0000313" key="6">
    <source>
        <dbReference type="Proteomes" id="UP001242480"/>
    </source>
</evidence>
<dbReference type="EMBL" id="JAUSVX010000007">
    <property type="protein sequence ID" value="MDQ0471052.1"/>
    <property type="molecule type" value="Genomic_DNA"/>
</dbReference>